<keyword evidence="7" id="KW-0413">Isomerase</keyword>
<dbReference type="InterPro" id="IPR013986">
    <property type="entry name" value="DExx_box_DNA_helicase_dom_sf"/>
</dbReference>
<organism evidence="13 14">
    <name type="scientific">Lacrimispora saccharolytica (strain ATCC 35040 / DSM 2544 / NRCC 2533 / WM1)</name>
    <name type="common">Clostridium saccharolyticum</name>
    <dbReference type="NCBI Taxonomy" id="610130"/>
    <lineage>
        <taxon>Bacteria</taxon>
        <taxon>Bacillati</taxon>
        <taxon>Bacillota</taxon>
        <taxon>Clostridia</taxon>
        <taxon>Lachnospirales</taxon>
        <taxon>Lachnospiraceae</taxon>
        <taxon>Lacrimispora</taxon>
    </lineage>
</organism>
<evidence type="ECO:0000256" key="3">
    <source>
        <dbReference type="ARBA" id="ARBA00022801"/>
    </source>
</evidence>
<dbReference type="OrthoDB" id="9765670at2"/>
<dbReference type="GO" id="GO:0000725">
    <property type="term" value="P:recombinational repair"/>
    <property type="evidence" value="ECO:0007669"/>
    <property type="project" value="TreeGrafter"/>
</dbReference>
<dbReference type="RefSeq" id="WP_013274081.1">
    <property type="nucleotide sequence ID" value="NC_014376.1"/>
</dbReference>
<dbReference type="Gene3D" id="1.10.10.160">
    <property type="match status" value="1"/>
</dbReference>
<reference evidence="13" key="1">
    <citation type="submission" date="2010-07" db="EMBL/GenBank/DDBJ databases">
        <title>Complete sequence of Clostridium saccharolyticum WM1.</title>
        <authorList>
            <consortium name="US DOE Joint Genome Institute"/>
            <person name="Lucas S."/>
            <person name="Copeland A."/>
            <person name="Lapidus A."/>
            <person name="Cheng J.-F."/>
            <person name="Bruce D."/>
            <person name="Goodwin L."/>
            <person name="Pitluck S."/>
            <person name="Chertkov O."/>
            <person name="Detter J.C."/>
            <person name="Han C."/>
            <person name="Tapia R."/>
            <person name="Land M."/>
            <person name="Hauser L."/>
            <person name="Chang Y.-J."/>
            <person name="Jeffries C."/>
            <person name="Kyrpides N."/>
            <person name="Ivanova N."/>
            <person name="Mikhailova N."/>
            <person name="Mouttaki H."/>
            <person name="Lin L."/>
            <person name="Zhou J."/>
            <person name="Hemme C.L."/>
            <person name="Woyke T."/>
        </authorList>
    </citation>
    <scope>NUCLEOTIDE SEQUENCE [LARGE SCALE GENOMIC DNA]</scope>
    <source>
        <strain evidence="13">WM1</strain>
    </source>
</reference>
<gene>
    <name evidence="13" type="ordered locus">Closa_3489</name>
</gene>
<dbReference type="GO" id="GO:0016887">
    <property type="term" value="F:ATP hydrolysis activity"/>
    <property type="evidence" value="ECO:0007669"/>
    <property type="project" value="RHEA"/>
</dbReference>
<dbReference type="SUPFAM" id="SSF52540">
    <property type="entry name" value="P-loop containing nucleoside triphosphate hydrolases"/>
    <property type="match status" value="1"/>
</dbReference>
<evidence type="ECO:0000256" key="1">
    <source>
        <dbReference type="ARBA" id="ARBA00009922"/>
    </source>
</evidence>
<keyword evidence="6" id="KW-0238">DNA-binding</keyword>
<dbReference type="Gene3D" id="3.40.50.300">
    <property type="entry name" value="P-loop containing nucleotide triphosphate hydrolases"/>
    <property type="match status" value="3"/>
</dbReference>
<dbReference type="InterPro" id="IPR027417">
    <property type="entry name" value="P-loop_NTPase"/>
</dbReference>
<evidence type="ECO:0000313" key="14">
    <source>
        <dbReference type="Proteomes" id="UP000001662"/>
    </source>
</evidence>
<dbReference type="PaxDb" id="610130-Closa_3489"/>
<evidence type="ECO:0000256" key="11">
    <source>
        <dbReference type="PROSITE-ProRule" id="PRU00560"/>
    </source>
</evidence>
<evidence type="ECO:0000256" key="8">
    <source>
        <dbReference type="ARBA" id="ARBA00034617"/>
    </source>
</evidence>
<dbReference type="GO" id="GO:0003677">
    <property type="term" value="F:DNA binding"/>
    <property type="evidence" value="ECO:0007669"/>
    <property type="project" value="UniProtKB-KW"/>
</dbReference>
<dbReference type="GO" id="GO:0043138">
    <property type="term" value="F:3'-5' DNA helicase activity"/>
    <property type="evidence" value="ECO:0007669"/>
    <property type="project" value="UniProtKB-EC"/>
</dbReference>
<keyword evidence="14" id="KW-1185">Reference proteome</keyword>
<dbReference type="PANTHER" id="PTHR11070">
    <property type="entry name" value="UVRD / RECB / PCRA DNA HELICASE FAMILY MEMBER"/>
    <property type="match status" value="1"/>
</dbReference>
<comment type="catalytic activity">
    <reaction evidence="10">
        <text>ATP + H2O = ADP + phosphate + H(+)</text>
        <dbReference type="Rhea" id="RHEA:13065"/>
        <dbReference type="ChEBI" id="CHEBI:15377"/>
        <dbReference type="ChEBI" id="CHEBI:15378"/>
        <dbReference type="ChEBI" id="CHEBI:30616"/>
        <dbReference type="ChEBI" id="CHEBI:43474"/>
        <dbReference type="ChEBI" id="CHEBI:456216"/>
        <dbReference type="EC" id="5.6.2.4"/>
    </reaction>
</comment>
<dbReference type="Pfam" id="PF00580">
    <property type="entry name" value="UvrD-helicase"/>
    <property type="match status" value="1"/>
</dbReference>
<proteinExistence type="inferred from homology"/>
<comment type="catalytic activity">
    <reaction evidence="8">
        <text>Couples ATP hydrolysis with the unwinding of duplex DNA by translocating in the 3'-5' direction.</text>
        <dbReference type="EC" id="5.6.2.4"/>
    </reaction>
</comment>
<keyword evidence="3 11" id="KW-0378">Hydrolase</keyword>
<evidence type="ECO:0000256" key="7">
    <source>
        <dbReference type="ARBA" id="ARBA00023235"/>
    </source>
</evidence>
<sequence>MQERIPPLQWTPSGGIILEENATTSVKAEKNVLVVAGPGAGKTELLAQKTGYLFQTNICTYPKKILAISFKTDAAANLKERIESRYGKEYAIRFSSLTYDAFAKKILDQFRNALPEELCPSKDYIIGDKKTIDAAFKKSGYLNPRGLTPSRLAVYYENVIATTPLPVCGDSIGSNVWRLLIRGFDDNPSCLTFKMISMLTIYIFSTNPYVLRGLQATYSHVFLDEFQDTTSLQYDLVKMGFQNSNSKITAVGDNKQRIMVWAGARKTIFEDFQQDFNAMKIPLLMNHRSAPRLVDLQKLMYTSLQVDLIDLQTSKKWEKNDGDIKLYISENEDLEAKYLVADITEKISNGVSLKDICILVKQLPGNYIDTLVTVLSSFGIKARIETEYQDILKEFIVVLVLNTLKVSINRRSPTEWEYVNNAMEGLKGFDSTERSDAYDQEHINLINLLNATSEKLALDITETEFHEVINNIIQFFDIEKIKALYPTYAQGNFFEDIVNKMIDLLWKEFEECNNWNLSFENFQGLYSIPIMTIHKSKGLEYTAVYFVGLEDGAFWSFRNQPEEDRCAFFVALSRAKEFLSFSFCAYRHKLRNPNQKHTEINEFFELLKLPGISTVINCD</sequence>
<dbReference type="KEGG" id="csh:Closa_3489"/>
<dbReference type="EC" id="5.6.2.4" evidence="9"/>
<dbReference type="InterPro" id="IPR014017">
    <property type="entry name" value="DNA_helicase_UvrD-like_C"/>
</dbReference>
<dbReference type="STRING" id="610130.Closa_3489"/>
<dbReference type="InterPro" id="IPR000212">
    <property type="entry name" value="DNA_helicase_UvrD/REP"/>
</dbReference>
<protein>
    <recommendedName>
        <fullName evidence="9">DNA 3'-5' helicase</fullName>
        <ecNumber evidence="9">5.6.2.4</ecNumber>
    </recommendedName>
</protein>
<name>D9RA43_LACSW</name>
<evidence type="ECO:0000256" key="10">
    <source>
        <dbReference type="ARBA" id="ARBA00048988"/>
    </source>
</evidence>
<dbReference type="GO" id="GO:0005524">
    <property type="term" value="F:ATP binding"/>
    <property type="evidence" value="ECO:0007669"/>
    <property type="project" value="UniProtKB-UniRule"/>
</dbReference>
<keyword evidence="2 11" id="KW-0547">Nucleotide-binding</keyword>
<dbReference type="Proteomes" id="UP000001662">
    <property type="component" value="Chromosome"/>
</dbReference>
<evidence type="ECO:0000256" key="4">
    <source>
        <dbReference type="ARBA" id="ARBA00022806"/>
    </source>
</evidence>
<evidence type="ECO:0000256" key="9">
    <source>
        <dbReference type="ARBA" id="ARBA00034808"/>
    </source>
</evidence>
<dbReference type="Pfam" id="PF13361">
    <property type="entry name" value="UvrD_C"/>
    <property type="match status" value="2"/>
</dbReference>
<dbReference type="PANTHER" id="PTHR11070:SF2">
    <property type="entry name" value="ATP-DEPENDENT DNA HELICASE SRS2"/>
    <property type="match status" value="1"/>
</dbReference>
<evidence type="ECO:0000313" key="13">
    <source>
        <dbReference type="EMBL" id="ADL06015.1"/>
    </source>
</evidence>
<dbReference type="eggNOG" id="COG0210">
    <property type="taxonomic scope" value="Bacteria"/>
</dbReference>
<dbReference type="AlphaFoldDB" id="D9RA43"/>
<dbReference type="CDD" id="cd17932">
    <property type="entry name" value="DEXQc_UvrD"/>
    <property type="match status" value="1"/>
</dbReference>
<feature type="domain" description="UvrD-like helicase ATP-binding" evidence="12">
    <location>
        <begin position="15"/>
        <end position="290"/>
    </location>
</feature>
<evidence type="ECO:0000256" key="5">
    <source>
        <dbReference type="ARBA" id="ARBA00022840"/>
    </source>
</evidence>
<comment type="similarity">
    <text evidence="1">Belongs to the helicase family. UvrD subfamily.</text>
</comment>
<dbReference type="EMBL" id="CP002109">
    <property type="protein sequence ID" value="ADL06015.1"/>
    <property type="molecule type" value="Genomic_DNA"/>
</dbReference>
<dbReference type="InterPro" id="IPR014016">
    <property type="entry name" value="UvrD-like_ATP-bd"/>
</dbReference>
<accession>D9RA43</accession>
<dbReference type="HOGENOM" id="CLU_004585_6_4_9"/>
<evidence type="ECO:0000256" key="2">
    <source>
        <dbReference type="ARBA" id="ARBA00022741"/>
    </source>
</evidence>
<keyword evidence="4 11" id="KW-0347">Helicase</keyword>
<evidence type="ECO:0000256" key="6">
    <source>
        <dbReference type="ARBA" id="ARBA00023125"/>
    </source>
</evidence>
<dbReference type="PROSITE" id="PS51198">
    <property type="entry name" value="UVRD_HELICASE_ATP_BIND"/>
    <property type="match status" value="1"/>
</dbReference>
<evidence type="ECO:0000259" key="12">
    <source>
        <dbReference type="PROSITE" id="PS51198"/>
    </source>
</evidence>
<keyword evidence="5 11" id="KW-0067">ATP-binding</keyword>
<feature type="binding site" evidence="11">
    <location>
        <begin position="36"/>
        <end position="43"/>
    </location>
    <ligand>
        <name>ATP</name>
        <dbReference type="ChEBI" id="CHEBI:30616"/>
    </ligand>
</feature>